<organism evidence="1 2">
    <name type="scientific">Fibrella aestuarina BUZ 2</name>
    <dbReference type="NCBI Taxonomy" id="1166018"/>
    <lineage>
        <taxon>Bacteria</taxon>
        <taxon>Pseudomonadati</taxon>
        <taxon>Bacteroidota</taxon>
        <taxon>Cytophagia</taxon>
        <taxon>Cytophagales</taxon>
        <taxon>Spirosomataceae</taxon>
        <taxon>Fibrella</taxon>
    </lineage>
</organism>
<dbReference type="HOGENOM" id="CLU_121854_0_0_10"/>
<dbReference type="KEGG" id="fae:FAES_5490"/>
<sequence>MGLREWGCVRHKLNNVPRHCPQPHAPSPSPPIFSYLLPMKSIQLFLIALLCVPVAAFSQTMSASALDEAAIMQTVDDLFEGMKNADAAKVKGTFATGASLQSVVNKDGVVSVRTESIDGFAESIGKAKPNDLIEAIDPYQILIDTDLATAFIPYKFTYKGKLHHCGANAFTLVRLNGAWKIQAIIDTRRECQ</sequence>
<dbReference type="AlphaFoldDB" id="I0KH86"/>
<dbReference type="Proteomes" id="UP000011058">
    <property type="component" value="Chromosome"/>
</dbReference>
<evidence type="ECO:0000313" key="2">
    <source>
        <dbReference type="Proteomes" id="UP000011058"/>
    </source>
</evidence>
<dbReference type="InterPro" id="IPR032710">
    <property type="entry name" value="NTF2-like_dom_sf"/>
</dbReference>
<dbReference type="eggNOG" id="ENOG5032SDI">
    <property type="taxonomic scope" value="Bacteria"/>
</dbReference>
<evidence type="ECO:0008006" key="3">
    <source>
        <dbReference type="Google" id="ProtNLM"/>
    </source>
</evidence>
<protein>
    <recommendedName>
        <fullName evidence="3">DUF4440 domain-containing protein</fullName>
    </recommendedName>
</protein>
<gene>
    <name evidence="1" type="ORF">FAES_5490</name>
</gene>
<dbReference type="SUPFAM" id="SSF54427">
    <property type="entry name" value="NTF2-like"/>
    <property type="match status" value="1"/>
</dbReference>
<dbReference type="STRING" id="1166018.FAES_5490"/>
<name>I0KH86_9BACT</name>
<proteinExistence type="predicted"/>
<dbReference type="Gene3D" id="3.10.450.50">
    <property type="match status" value="1"/>
</dbReference>
<dbReference type="EMBL" id="HE796683">
    <property type="protein sequence ID" value="CCH03489.1"/>
    <property type="molecule type" value="Genomic_DNA"/>
</dbReference>
<reference evidence="1 2" key="1">
    <citation type="journal article" date="2012" name="J. Bacteriol.">
        <title>Genome Sequence of Fibrella aestuarina BUZ 2T, a Filamentous Marine Bacterium.</title>
        <authorList>
            <person name="Filippini M."/>
            <person name="Qi W."/>
            <person name="Blom J."/>
            <person name="Goesmann A."/>
            <person name="Smits T.H."/>
            <person name="Bagheri H.C."/>
        </authorList>
    </citation>
    <scope>NUCLEOTIDE SEQUENCE [LARGE SCALE GENOMIC DNA]</scope>
    <source>
        <strain evidence="2">BUZ 2T</strain>
    </source>
</reference>
<keyword evidence="2" id="KW-1185">Reference proteome</keyword>
<accession>I0KH86</accession>
<evidence type="ECO:0000313" key="1">
    <source>
        <dbReference type="EMBL" id="CCH03489.1"/>
    </source>
</evidence>